<evidence type="ECO:0000256" key="7">
    <source>
        <dbReference type="ARBA" id="ARBA00023136"/>
    </source>
</evidence>
<organism evidence="10 11">
    <name type="scientific">Litorimonas cladophorae</name>
    <dbReference type="NCBI Taxonomy" id="1220491"/>
    <lineage>
        <taxon>Bacteria</taxon>
        <taxon>Pseudomonadati</taxon>
        <taxon>Pseudomonadota</taxon>
        <taxon>Alphaproteobacteria</taxon>
        <taxon>Maricaulales</taxon>
        <taxon>Robiginitomaculaceae</taxon>
    </lineage>
</organism>
<comment type="caution">
    <text evidence="10">The sequence shown here is derived from an EMBL/GenBank/DDBJ whole genome shotgun (WGS) entry which is preliminary data.</text>
</comment>
<evidence type="ECO:0000259" key="9">
    <source>
        <dbReference type="Pfam" id="PF00892"/>
    </source>
</evidence>
<feature type="transmembrane region" description="Helical" evidence="8">
    <location>
        <begin position="248"/>
        <end position="268"/>
    </location>
</feature>
<evidence type="ECO:0000313" key="11">
    <source>
        <dbReference type="Proteomes" id="UP000600865"/>
    </source>
</evidence>
<evidence type="ECO:0000256" key="1">
    <source>
        <dbReference type="ARBA" id="ARBA00004651"/>
    </source>
</evidence>
<feature type="transmembrane region" description="Helical" evidence="8">
    <location>
        <begin position="79"/>
        <end position="100"/>
    </location>
</feature>
<keyword evidence="4" id="KW-1003">Cell membrane</keyword>
<reference evidence="10 11" key="1">
    <citation type="journal article" date="2014" name="Int. J. Syst. Evol. Microbiol.">
        <title>Complete genome sequence of Corynebacterium casei LMG S-19264T (=DSM 44701T), isolated from a smear-ripened cheese.</title>
        <authorList>
            <consortium name="US DOE Joint Genome Institute (JGI-PGF)"/>
            <person name="Walter F."/>
            <person name="Albersmeier A."/>
            <person name="Kalinowski J."/>
            <person name="Ruckert C."/>
        </authorList>
    </citation>
    <scope>NUCLEOTIDE SEQUENCE [LARGE SCALE GENOMIC DNA]</scope>
    <source>
        <strain evidence="10 11">KCTC 23968</strain>
    </source>
</reference>
<dbReference type="InterPro" id="IPR004626">
    <property type="entry name" value="RarD"/>
</dbReference>
<gene>
    <name evidence="10" type="ORF">GCM10011309_07250</name>
</gene>
<keyword evidence="7 8" id="KW-0472">Membrane</keyword>
<keyword evidence="3" id="KW-0813">Transport</keyword>
<dbReference type="EMBL" id="BMYV01000001">
    <property type="protein sequence ID" value="GGX59988.1"/>
    <property type="molecule type" value="Genomic_DNA"/>
</dbReference>
<protein>
    <submittedName>
        <fullName evidence="10">Permease</fullName>
    </submittedName>
</protein>
<comment type="subcellular location">
    <subcellularLocation>
        <location evidence="1">Cell membrane</location>
        <topology evidence="1">Multi-pass membrane protein</topology>
    </subcellularLocation>
</comment>
<evidence type="ECO:0000256" key="2">
    <source>
        <dbReference type="ARBA" id="ARBA00007362"/>
    </source>
</evidence>
<feature type="transmembrane region" description="Helical" evidence="8">
    <location>
        <begin position="186"/>
        <end position="205"/>
    </location>
</feature>
<proteinExistence type="inferred from homology"/>
<evidence type="ECO:0000256" key="6">
    <source>
        <dbReference type="ARBA" id="ARBA00022989"/>
    </source>
</evidence>
<dbReference type="GO" id="GO:0005886">
    <property type="term" value="C:plasma membrane"/>
    <property type="evidence" value="ECO:0007669"/>
    <property type="project" value="UniProtKB-SubCell"/>
</dbReference>
<dbReference type="InterPro" id="IPR037185">
    <property type="entry name" value="EmrE-like"/>
</dbReference>
<keyword evidence="11" id="KW-1185">Reference proteome</keyword>
<evidence type="ECO:0000256" key="3">
    <source>
        <dbReference type="ARBA" id="ARBA00022448"/>
    </source>
</evidence>
<comment type="similarity">
    <text evidence="2">Belongs to the EamA transporter family.</text>
</comment>
<feature type="transmembrane region" description="Helical" evidence="8">
    <location>
        <begin position="221"/>
        <end position="241"/>
    </location>
</feature>
<dbReference type="RefSeq" id="WP_189581391.1">
    <property type="nucleotide sequence ID" value="NZ_BMYV01000001.1"/>
</dbReference>
<dbReference type="NCBIfam" id="TIGR00688">
    <property type="entry name" value="rarD"/>
    <property type="match status" value="1"/>
</dbReference>
<accession>A0A918NDJ3</accession>
<feature type="domain" description="EamA" evidence="9">
    <location>
        <begin position="16"/>
        <end position="151"/>
    </location>
</feature>
<evidence type="ECO:0000256" key="8">
    <source>
        <dbReference type="SAM" id="Phobius"/>
    </source>
</evidence>
<dbReference type="PANTHER" id="PTHR22911:SF137">
    <property type="entry name" value="SOLUTE CARRIER FAMILY 35 MEMBER G2-RELATED"/>
    <property type="match status" value="1"/>
</dbReference>
<feature type="transmembrane region" description="Helical" evidence="8">
    <location>
        <begin position="15"/>
        <end position="34"/>
    </location>
</feature>
<evidence type="ECO:0000256" key="4">
    <source>
        <dbReference type="ARBA" id="ARBA00022475"/>
    </source>
</evidence>
<dbReference type="SUPFAM" id="SSF103481">
    <property type="entry name" value="Multidrug resistance efflux transporter EmrE"/>
    <property type="match status" value="1"/>
</dbReference>
<feature type="transmembrane region" description="Helical" evidence="8">
    <location>
        <begin position="106"/>
        <end position="127"/>
    </location>
</feature>
<keyword evidence="6 8" id="KW-1133">Transmembrane helix</keyword>
<keyword evidence="5 8" id="KW-0812">Transmembrane</keyword>
<feature type="transmembrane region" description="Helical" evidence="8">
    <location>
        <begin position="134"/>
        <end position="150"/>
    </location>
</feature>
<feature type="transmembrane region" description="Helical" evidence="8">
    <location>
        <begin position="46"/>
        <end position="63"/>
    </location>
</feature>
<dbReference type="Pfam" id="PF00892">
    <property type="entry name" value="EamA"/>
    <property type="match status" value="1"/>
</dbReference>
<dbReference type="InterPro" id="IPR000620">
    <property type="entry name" value="EamA_dom"/>
</dbReference>
<evidence type="ECO:0000256" key="5">
    <source>
        <dbReference type="ARBA" id="ARBA00022692"/>
    </source>
</evidence>
<evidence type="ECO:0000313" key="10">
    <source>
        <dbReference type="EMBL" id="GGX59988.1"/>
    </source>
</evidence>
<sequence>MASAPKQIDPKDSKAGFLSGLAAYTMWGLFPIYFVAMRHVPALELLAHRIVWSVPFGLLILLFRKQIKDTLRALAKPKTVALLTIAAIALAANWGVYIWAIQQNQIFQGSLGYYINPLLYVLVAVVFFKEKLSALQGLAIAFAFIGVAILTIKGGVFPGISLFLAFSFTVYGVLRKQIDVGAMPGLFIEVLVLILPAAGMLWYLSTQGSLSWGNFDTKTDVLIILAGPLTVLPLLAFAFAARRIQLSTLGILQYIGPTMQFGCAIYFGEPFTVAHAWCFGFIWLGVGIFAFDAIRKNKRTPKPASPS</sequence>
<name>A0A918NDJ3_9PROT</name>
<feature type="transmembrane region" description="Helical" evidence="8">
    <location>
        <begin position="156"/>
        <end position="174"/>
    </location>
</feature>
<dbReference type="PANTHER" id="PTHR22911">
    <property type="entry name" value="ACYL-MALONYL CONDENSING ENZYME-RELATED"/>
    <property type="match status" value="1"/>
</dbReference>
<dbReference type="Proteomes" id="UP000600865">
    <property type="component" value="Unassembled WGS sequence"/>
</dbReference>
<feature type="transmembrane region" description="Helical" evidence="8">
    <location>
        <begin position="274"/>
        <end position="294"/>
    </location>
</feature>
<dbReference type="AlphaFoldDB" id="A0A918NDJ3"/>